<evidence type="ECO:0000256" key="1">
    <source>
        <dbReference type="SAM" id="MobiDB-lite"/>
    </source>
</evidence>
<dbReference type="AlphaFoldDB" id="A0A4S8KXE1"/>
<feature type="compositionally biased region" description="Basic and acidic residues" evidence="1">
    <location>
        <begin position="62"/>
        <end position="74"/>
    </location>
</feature>
<evidence type="ECO:0000313" key="2">
    <source>
        <dbReference type="EMBL" id="THU80676.1"/>
    </source>
</evidence>
<evidence type="ECO:0000313" key="3">
    <source>
        <dbReference type="Proteomes" id="UP000297245"/>
    </source>
</evidence>
<protein>
    <submittedName>
        <fullName evidence="2">Uncharacterized protein</fullName>
    </submittedName>
</protein>
<accession>A0A4S8KXE1</accession>
<feature type="non-terminal residue" evidence="2">
    <location>
        <position position="89"/>
    </location>
</feature>
<feature type="region of interest" description="Disordered" evidence="1">
    <location>
        <begin position="56"/>
        <end position="89"/>
    </location>
</feature>
<name>A0A4S8KXE1_DENBC</name>
<keyword evidence="3" id="KW-1185">Reference proteome</keyword>
<sequence>MEYNNYRVDIVAAEGVQIIGWPDSIPFTSPSNMTISQNVRDLHALWNTGKAHWEKLTPAQRNKVERQIEQDERQGIATRKPRAQRSDKG</sequence>
<reference evidence="2 3" key="1">
    <citation type="journal article" date="2019" name="Nat. Ecol. Evol.">
        <title>Megaphylogeny resolves global patterns of mushroom evolution.</title>
        <authorList>
            <person name="Varga T."/>
            <person name="Krizsan K."/>
            <person name="Foldi C."/>
            <person name="Dima B."/>
            <person name="Sanchez-Garcia M."/>
            <person name="Sanchez-Ramirez S."/>
            <person name="Szollosi G.J."/>
            <person name="Szarkandi J.G."/>
            <person name="Papp V."/>
            <person name="Albert L."/>
            <person name="Andreopoulos W."/>
            <person name="Angelini C."/>
            <person name="Antonin V."/>
            <person name="Barry K.W."/>
            <person name="Bougher N.L."/>
            <person name="Buchanan P."/>
            <person name="Buyck B."/>
            <person name="Bense V."/>
            <person name="Catcheside P."/>
            <person name="Chovatia M."/>
            <person name="Cooper J."/>
            <person name="Damon W."/>
            <person name="Desjardin D."/>
            <person name="Finy P."/>
            <person name="Geml J."/>
            <person name="Haridas S."/>
            <person name="Hughes K."/>
            <person name="Justo A."/>
            <person name="Karasinski D."/>
            <person name="Kautmanova I."/>
            <person name="Kiss B."/>
            <person name="Kocsube S."/>
            <person name="Kotiranta H."/>
            <person name="LaButti K.M."/>
            <person name="Lechner B.E."/>
            <person name="Liimatainen K."/>
            <person name="Lipzen A."/>
            <person name="Lukacs Z."/>
            <person name="Mihaltcheva S."/>
            <person name="Morgado L.N."/>
            <person name="Niskanen T."/>
            <person name="Noordeloos M.E."/>
            <person name="Ohm R.A."/>
            <person name="Ortiz-Santana B."/>
            <person name="Ovrebo C."/>
            <person name="Racz N."/>
            <person name="Riley R."/>
            <person name="Savchenko A."/>
            <person name="Shiryaev A."/>
            <person name="Soop K."/>
            <person name="Spirin V."/>
            <person name="Szebenyi C."/>
            <person name="Tomsovsky M."/>
            <person name="Tulloss R.E."/>
            <person name="Uehling J."/>
            <person name="Grigoriev I.V."/>
            <person name="Vagvolgyi C."/>
            <person name="Papp T."/>
            <person name="Martin F.M."/>
            <person name="Miettinen O."/>
            <person name="Hibbett D.S."/>
            <person name="Nagy L.G."/>
        </authorList>
    </citation>
    <scope>NUCLEOTIDE SEQUENCE [LARGE SCALE GENOMIC DNA]</scope>
    <source>
        <strain evidence="2 3">CBS 962.96</strain>
    </source>
</reference>
<dbReference type="Proteomes" id="UP000297245">
    <property type="component" value="Unassembled WGS sequence"/>
</dbReference>
<gene>
    <name evidence="2" type="ORF">K435DRAFT_595101</name>
</gene>
<organism evidence="2 3">
    <name type="scientific">Dendrothele bispora (strain CBS 962.96)</name>
    <dbReference type="NCBI Taxonomy" id="1314807"/>
    <lineage>
        <taxon>Eukaryota</taxon>
        <taxon>Fungi</taxon>
        <taxon>Dikarya</taxon>
        <taxon>Basidiomycota</taxon>
        <taxon>Agaricomycotina</taxon>
        <taxon>Agaricomycetes</taxon>
        <taxon>Agaricomycetidae</taxon>
        <taxon>Agaricales</taxon>
        <taxon>Agaricales incertae sedis</taxon>
        <taxon>Dendrothele</taxon>
    </lineage>
</organism>
<dbReference type="EMBL" id="ML179882">
    <property type="protein sequence ID" value="THU80676.1"/>
    <property type="molecule type" value="Genomic_DNA"/>
</dbReference>
<dbReference type="OrthoDB" id="3253416at2759"/>
<proteinExistence type="predicted"/>